<organism evidence="1 2">
    <name type="scientific">Skermanella stibiiresistens SB22</name>
    <dbReference type="NCBI Taxonomy" id="1385369"/>
    <lineage>
        <taxon>Bacteria</taxon>
        <taxon>Pseudomonadati</taxon>
        <taxon>Pseudomonadota</taxon>
        <taxon>Alphaproteobacteria</taxon>
        <taxon>Rhodospirillales</taxon>
        <taxon>Azospirillaceae</taxon>
        <taxon>Skermanella</taxon>
    </lineage>
</organism>
<accession>W9H1V4</accession>
<proteinExistence type="predicted"/>
<evidence type="ECO:0000313" key="2">
    <source>
        <dbReference type="Proteomes" id="UP000019486"/>
    </source>
</evidence>
<keyword evidence="2" id="KW-1185">Reference proteome</keyword>
<evidence type="ECO:0000313" key="1">
    <source>
        <dbReference type="EMBL" id="EWY40145.1"/>
    </source>
</evidence>
<protein>
    <submittedName>
        <fullName evidence="1">Uncharacterized protein</fullName>
    </submittedName>
</protein>
<gene>
    <name evidence="1" type="ORF">N825_03540</name>
</gene>
<dbReference type="AlphaFoldDB" id="W9H1V4"/>
<sequence>MEQIGMPVSSYLLNPIRSLEEVRSELIRDESRIDVDDDARNAAEAVGSAHGDLARSLIDP</sequence>
<name>W9H1V4_9PROT</name>
<dbReference type="Proteomes" id="UP000019486">
    <property type="component" value="Unassembled WGS sequence"/>
</dbReference>
<reference evidence="1 2" key="1">
    <citation type="submission" date="2013-08" db="EMBL/GenBank/DDBJ databases">
        <title>The genome sequence of Skermanella stibiiresistens.</title>
        <authorList>
            <person name="Zhu W."/>
            <person name="Wang G."/>
        </authorList>
    </citation>
    <scope>NUCLEOTIDE SEQUENCE [LARGE SCALE GENOMIC DNA]</scope>
    <source>
        <strain evidence="1 2">SB22</strain>
    </source>
</reference>
<dbReference type="EMBL" id="AVFL01000009">
    <property type="protein sequence ID" value="EWY40145.1"/>
    <property type="molecule type" value="Genomic_DNA"/>
</dbReference>
<comment type="caution">
    <text evidence="1">The sequence shown here is derived from an EMBL/GenBank/DDBJ whole genome shotgun (WGS) entry which is preliminary data.</text>
</comment>